<dbReference type="InterPro" id="IPR014729">
    <property type="entry name" value="Rossmann-like_a/b/a_fold"/>
</dbReference>
<dbReference type="CDD" id="cd00293">
    <property type="entry name" value="USP-like"/>
    <property type="match status" value="1"/>
</dbReference>
<protein>
    <recommendedName>
        <fullName evidence="4">Universal stress protein</fullName>
    </recommendedName>
</protein>
<keyword evidence="4" id="KW-0963">Cytoplasm</keyword>
<organism evidence="6 7">
    <name type="scientific">Neptunomonas marina</name>
    <dbReference type="NCBI Taxonomy" id="1815562"/>
    <lineage>
        <taxon>Bacteria</taxon>
        <taxon>Pseudomonadati</taxon>
        <taxon>Pseudomonadota</taxon>
        <taxon>Gammaproteobacteria</taxon>
        <taxon>Oceanospirillales</taxon>
        <taxon>Oceanospirillaceae</taxon>
        <taxon>Neptunomonas</taxon>
    </lineage>
</organism>
<dbReference type="GO" id="GO:0005524">
    <property type="term" value="F:ATP binding"/>
    <property type="evidence" value="ECO:0007669"/>
    <property type="project" value="UniProtKB-KW"/>
</dbReference>
<dbReference type="SUPFAM" id="SSF52402">
    <property type="entry name" value="Adenine nucleotide alpha hydrolases-like"/>
    <property type="match status" value="1"/>
</dbReference>
<dbReference type="Proteomes" id="UP000282818">
    <property type="component" value="Unassembled WGS sequence"/>
</dbReference>
<dbReference type="PRINTS" id="PR01438">
    <property type="entry name" value="UNVRSLSTRESS"/>
</dbReference>
<dbReference type="InterPro" id="IPR006016">
    <property type="entry name" value="UspA"/>
</dbReference>
<dbReference type="PANTHER" id="PTHR46268">
    <property type="entry name" value="STRESS RESPONSE PROTEIN NHAX"/>
    <property type="match status" value="1"/>
</dbReference>
<accession>A0A437QDE3</accession>
<dbReference type="EMBL" id="SACQ01000001">
    <property type="protein sequence ID" value="RVU32556.1"/>
    <property type="molecule type" value="Genomic_DNA"/>
</dbReference>
<comment type="subcellular location">
    <subcellularLocation>
        <location evidence="4">Cytoplasm</location>
    </subcellularLocation>
</comment>
<proteinExistence type="inferred from homology"/>
<evidence type="ECO:0000313" key="6">
    <source>
        <dbReference type="EMBL" id="RVU32556.1"/>
    </source>
</evidence>
<keyword evidence="7" id="KW-1185">Reference proteome</keyword>
<comment type="similarity">
    <text evidence="1 4">Belongs to the universal stress protein A family.</text>
</comment>
<evidence type="ECO:0000313" key="7">
    <source>
        <dbReference type="Proteomes" id="UP000282818"/>
    </source>
</evidence>
<dbReference type="RefSeq" id="WP_127692725.1">
    <property type="nucleotide sequence ID" value="NZ_SACQ01000001.1"/>
</dbReference>
<evidence type="ECO:0000256" key="3">
    <source>
        <dbReference type="ARBA" id="ARBA00022840"/>
    </source>
</evidence>
<comment type="caution">
    <text evidence="6">The sequence shown here is derived from an EMBL/GenBank/DDBJ whole genome shotgun (WGS) entry which is preliminary data.</text>
</comment>
<keyword evidence="2" id="KW-0547">Nucleotide-binding</keyword>
<dbReference type="PIRSF" id="PIRSF006276">
    <property type="entry name" value="UspA"/>
    <property type="match status" value="1"/>
</dbReference>
<gene>
    <name evidence="6" type="ORF">EOE65_02580</name>
</gene>
<dbReference type="Pfam" id="PF00582">
    <property type="entry name" value="Usp"/>
    <property type="match status" value="1"/>
</dbReference>
<name>A0A437QDE3_9GAMM</name>
<feature type="domain" description="UspA" evidence="5">
    <location>
        <begin position="5"/>
        <end position="159"/>
    </location>
</feature>
<evidence type="ECO:0000256" key="4">
    <source>
        <dbReference type="PIRNR" id="PIRNR006276"/>
    </source>
</evidence>
<evidence type="ECO:0000256" key="2">
    <source>
        <dbReference type="ARBA" id="ARBA00022741"/>
    </source>
</evidence>
<evidence type="ECO:0000256" key="1">
    <source>
        <dbReference type="ARBA" id="ARBA00008791"/>
    </source>
</evidence>
<keyword evidence="3" id="KW-0067">ATP-binding</keyword>
<dbReference type="Gene3D" id="3.40.50.620">
    <property type="entry name" value="HUPs"/>
    <property type="match status" value="1"/>
</dbReference>
<evidence type="ECO:0000259" key="5">
    <source>
        <dbReference type="Pfam" id="PF00582"/>
    </source>
</evidence>
<sequence>MLPTIKTILYSTDLSIGSTAAFEHAAYLAKTTGANIHVLHVVEKLSREAKITLQTYVLDAPSRKDIFEERVHRAQAKLEERQNNFWNALPPEEQALRQQVLSVSVVEGYPAETILQEAQKRSVDLIVMGTHEKGMIQTFLGSVAKNVLSRAKIPVMTVPLPERRSD</sequence>
<dbReference type="AlphaFoldDB" id="A0A437QDE3"/>
<dbReference type="PANTHER" id="PTHR46268:SF27">
    <property type="entry name" value="UNIVERSAL STRESS PROTEIN RV2623"/>
    <property type="match status" value="1"/>
</dbReference>
<reference evidence="6 7" key="1">
    <citation type="submission" date="2019-01" db="EMBL/GenBank/DDBJ databases">
        <authorList>
            <person name="Chen W.-M."/>
        </authorList>
    </citation>
    <scope>NUCLEOTIDE SEQUENCE [LARGE SCALE GENOMIC DNA]</scope>
    <source>
        <strain evidence="6 7">HPM-16</strain>
    </source>
</reference>
<dbReference type="GO" id="GO:0005737">
    <property type="term" value="C:cytoplasm"/>
    <property type="evidence" value="ECO:0007669"/>
    <property type="project" value="UniProtKB-SubCell"/>
</dbReference>
<dbReference type="InterPro" id="IPR006015">
    <property type="entry name" value="Universal_stress_UspA"/>
</dbReference>